<dbReference type="Proteomes" id="UP000318717">
    <property type="component" value="Unassembled WGS sequence"/>
</dbReference>
<comment type="caution">
    <text evidence="3">The sequence shown here is derived from an EMBL/GenBank/DDBJ whole genome shotgun (WGS) entry which is preliminary data.</text>
</comment>
<dbReference type="RefSeq" id="WP_141345276.1">
    <property type="nucleotide sequence ID" value="NZ_BJLF01000007.1"/>
</dbReference>
<dbReference type="InterPro" id="IPR051534">
    <property type="entry name" value="CBASS_pafABC_assoc_protein"/>
</dbReference>
<evidence type="ECO:0000259" key="1">
    <source>
        <dbReference type="Pfam" id="PF13280"/>
    </source>
</evidence>
<dbReference type="PANTHER" id="PTHR34580">
    <property type="match status" value="1"/>
</dbReference>
<protein>
    <submittedName>
        <fullName evidence="3">Uncharacterized protein</fullName>
    </submittedName>
</protein>
<dbReference type="InterPro" id="IPR026881">
    <property type="entry name" value="WYL_dom"/>
</dbReference>
<proteinExistence type="predicted"/>
<name>A0A4Y3HVZ8_9VIBR</name>
<dbReference type="Pfam" id="PF13280">
    <property type="entry name" value="WYL"/>
    <property type="match status" value="1"/>
</dbReference>
<feature type="domain" description="WYL" evidence="1">
    <location>
        <begin position="156"/>
        <end position="222"/>
    </location>
</feature>
<gene>
    <name evidence="3" type="ORF">VIN01S_17360</name>
</gene>
<evidence type="ECO:0000313" key="4">
    <source>
        <dbReference type="Proteomes" id="UP000318717"/>
    </source>
</evidence>
<dbReference type="InterPro" id="IPR057727">
    <property type="entry name" value="WCX_dom"/>
</dbReference>
<dbReference type="Pfam" id="PF25583">
    <property type="entry name" value="WCX"/>
    <property type="match status" value="1"/>
</dbReference>
<evidence type="ECO:0000259" key="2">
    <source>
        <dbReference type="Pfam" id="PF25583"/>
    </source>
</evidence>
<keyword evidence="4" id="KW-1185">Reference proteome</keyword>
<reference evidence="3 4" key="1">
    <citation type="submission" date="2019-06" db="EMBL/GenBank/DDBJ databases">
        <title>Whole genome shotgun sequence of Vibrio inusitatus NBRC 102082.</title>
        <authorList>
            <person name="Hosoyama A."/>
            <person name="Uohara A."/>
            <person name="Ohji S."/>
            <person name="Ichikawa N."/>
        </authorList>
    </citation>
    <scope>NUCLEOTIDE SEQUENCE [LARGE SCALE GENOMIC DNA]</scope>
    <source>
        <strain evidence="3 4">NBRC 102082</strain>
    </source>
</reference>
<evidence type="ECO:0000313" key="3">
    <source>
        <dbReference type="EMBL" id="GEA50932.1"/>
    </source>
</evidence>
<dbReference type="EMBL" id="BJLF01000007">
    <property type="protein sequence ID" value="GEA50932.1"/>
    <property type="molecule type" value="Genomic_DNA"/>
</dbReference>
<dbReference type="PROSITE" id="PS52050">
    <property type="entry name" value="WYL"/>
    <property type="match status" value="1"/>
</dbReference>
<sequence>MSKTFERYQLVLQNIPCHPDYVTSLELRQILLSKDLIDSTLDDKSQMKTVQRVINKVASDYYCVDIDTDKRPHQIKIAQGQHHPINPAAMSSVLSLQIIEHEVLEMLPPTMRKEVSNLISTGKAERDKRIELWKERFSYAPIEFQLTSPSFDESLIDTIEQGILEKRLLKMKYRKRGSLNDEMYNVEPLGIALHGRSFYLLAVKENSQDYRTFAIHRITDMKLGFTVLKPHKSFSAKQYIEEHVPHFSGGKYTEVILKINNYDGLHLIEETQISECQSIVESDEKHTTIKAKVRDSLGFEWWLMKNANLVEVIQPSHIRDKVISNLTLALGKYQ</sequence>
<dbReference type="PANTHER" id="PTHR34580:SF1">
    <property type="entry name" value="PROTEIN PAFC"/>
    <property type="match status" value="1"/>
</dbReference>
<organism evidence="3 4">
    <name type="scientific">Vibrio inusitatus NBRC 102082</name>
    <dbReference type="NCBI Taxonomy" id="1219070"/>
    <lineage>
        <taxon>Bacteria</taxon>
        <taxon>Pseudomonadati</taxon>
        <taxon>Pseudomonadota</taxon>
        <taxon>Gammaproteobacteria</taxon>
        <taxon>Vibrionales</taxon>
        <taxon>Vibrionaceae</taxon>
        <taxon>Vibrio</taxon>
    </lineage>
</organism>
<accession>A0A4Y3HVZ8</accession>
<dbReference type="OrthoDB" id="8595817at2"/>
<dbReference type="AlphaFoldDB" id="A0A4Y3HVZ8"/>
<feature type="domain" description="WCX" evidence="2">
    <location>
        <begin position="263"/>
        <end position="326"/>
    </location>
</feature>